<dbReference type="Proteomes" id="UP000016960">
    <property type="component" value="Unassembled WGS sequence"/>
</dbReference>
<evidence type="ECO:0000313" key="2">
    <source>
        <dbReference type="Proteomes" id="UP000016960"/>
    </source>
</evidence>
<proteinExistence type="predicted"/>
<protein>
    <recommendedName>
        <fullName evidence="3">FG-GAP repeat protein</fullName>
    </recommendedName>
</protein>
<feature type="non-terminal residue" evidence="1">
    <location>
        <position position="129"/>
    </location>
</feature>
<evidence type="ECO:0008006" key="3">
    <source>
        <dbReference type="Google" id="ProtNLM"/>
    </source>
</evidence>
<gene>
    <name evidence="1" type="ORF">KR51_00006710</name>
</gene>
<organism evidence="1 2">
    <name type="scientific">Rubidibacter lacunae KORDI 51-2</name>
    <dbReference type="NCBI Taxonomy" id="582515"/>
    <lineage>
        <taxon>Bacteria</taxon>
        <taxon>Bacillati</taxon>
        <taxon>Cyanobacteriota</taxon>
        <taxon>Cyanophyceae</taxon>
        <taxon>Oscillatoriophycideae</taxon>
        <taxon>Chroococcales</taxon>
        <taxon>Aphanothecaceae</taxon>
        <taxon>Rubidibacter</taxon>
    </lineage>
</organism>
<reference evidence="1 2" key="1">
    <citation type="submission" date="2013-05" db="EMBL/GenBank/DDBJ databases">
        <title>Draft genome sequence of Rubidibacter lacunae KORDI 51-2.</title>
        <authorList>
            <person name="Choi D.H."/>
            <person name="Noh J.H."/>
            <person name="Kwon K.-K."/>
            <person name="Lee J.-H."/>
            <person name="Ryu J.-Y."/>
        </authorList>
    </citation>
    <scope>NUCLEOTIDE SEQUENCE [LARGE SCALE GENOMIC DNA]</scope>
    <source>
        <strain evidence="1 2">KORDI 51-2</strain>
    </source>
</reference>
<dbReference type="EMBL" id="ASSJ01000014">
    <property type="protein sequence ID" value="ERN42640.1"/>
    <property type="molecule type" value="Genomic_DNA"/>
</dbReference>
<evidence type="ECO:0000313" key="1">
    <source>
        <dbReference type="EMBL" id="ERN42640.1"/>
    </source>
</evidence>
<sequence>MNKNLSKFKLIAFVTSVASVTSLVIFFSLIPPGHSQRKGTCFRVARAWVHLSTGSGFEEESSVNTFECFALAQRWLTGDFNSDGKVDLVNVYGRNGDARAWAHLSNGSGFEYESSFNTFAGFWESQRWL</sequence>
<accession>U5DSI1</accession>
<dbReference type="SUPFAM" id="SSF69318">
    <property type="entry name" value="Integrin alpha N-terminal domain"/>
    <property type="match status" value="1"/>
</dbReference>
<dbReference type="eggNOG" id="COG2931">
    <property type="taxonomic scope" value="Bacteria"/>
</dbReference>
<name>U5DSI1_9CHRO</name>
<dbReference type="InterPro" id="IPR028994">
    <property type="entry name" value="Integrin_alpha_N"/>
</dbReference>
<dbReference type="InterPro" id="IPR041910">
    <property type="entry name" value="Alpha_h_PorB/PorC"/>
</dbReference>
<dbReference type="Gene3D" id="1.10.10.1280">
    <property type="entry name" value="Alpha-helical porin B/porin C"/>
    <property type="match status" value="1"/>
</dbReference>
<dbReference type="AlphaFoldDB" id="U5DSI1"/>
<dbReference type="STRING" id="582515.KR51_00006710"/>
<keyword evidence="2" id="KW-1185">Reference proteome</keyword>
<comment type="caution">
    <text evidence="1">The sequence shown here is derived from an EMBL/GenBank/DDBJ whole genome shotgun (WGS) entry which is preliminary data.</text>
</comment>
<dbReference type="InParanoid" id="U5DSI1"/>